<dbReference type="RefSeq" id="WP_066698313.1">
    <property type="nucleotide sequence ID" value="NZ_AP018664.1"/>
</dbReference>
<dbReference type="InterPro" id="IPR011738">
    <property type="entry name" value="Phage_CHP"/>
</dbReference>
<dbReference type="Gene3D" id="1.10.3230.30">
    <property type="entry name" value="Phage gp6-like head-tail connector protein"/>
    <property type="match status" value="1"/>
</dbReference>
<protein>
    <recommendedName>
        <fullName evidence="3">Phage gp6-like head-tail connector protein</fullName>
    </recommendedName>
</protein>
<keyword evidence="2" id="KW-1185">Reference proteome</keyword>
<gene>
    <name evidence="1" type="ORF">SAMIE_1003190</name>
</gene>
<evidence type="ECO:0008006" key="3">
    <source>
        <dbReference type="Google" id="ProtNLM"/>
    </source>
</evidence>
<dbReference type="EMBL" id="AP018664">
    <property type="protein sequence ID" value="BBD96818.1"/>
    <property type="molecule type" value="Genomic_DNA"/>
</dbReference>
<dbReference type="Proteomes" id="UP000279959">
    <property type="component" value="Chromosome"/>
</dbReference>
<evidence type="ECO:0000313" key="2">
    <source>
        <dbReference type="Proteomes" id="UP000279959"/>
    </source>
</evidence>
<name>A0A494W0W5_9SPHN</name>
<dbReference type="AlphaFoldDB" id="A0A494W0W5"/>
<proteinExistence type="predicted"/>
<dbReference type="CDD" id="cd08054">
    <property type="entry name" value="gp6"/>
    <property type="match status" value="1"/>
</dbReference>
<organism evidence="1 2">
    <name type="scientific">Sphingobium amiense</name>
    <dbReference type="NCBI Taxonomy" id="135719"/>
    <lineage>
        <taxon>Bacteria</taxon>
        <taxon>Pseudomonadati</taxon>
        <taxon>Pseudomonadota</taxon>
        <taxon>Alphaproteobacteria</taxon>
        <taxon>Sphingomonadales</taxon>
        <taxon>Sphingomonadaceae</taxon>
        <taxon>Sphingobium</taxon>
    </lineage>
</organism>
<sequence length="181" mass="19085">MLMDAEDGALPASLAELKTYLRIAGDGEDAVLNGLLRGAGALCERFTGQWLIVRQTRETLFGPRAAGAWQRLTARPVVAIESVGTVGADGAVTPLPVDAYAVDIDGNGEGWVRIARGGFSGTMAVTYRAGLASDADAVPEALRQGVVRLAAEHYLARGGDSATPPAVVSALWRPWRRMRLA</sequence>
<dbReference type="KEGG" id="sami:SAMIE_1003190"/>
<accession>A0A494W0W5</accession>
<dbReference type="NCBIfam" id="TIGR02215">
    <property type="entry name" value="phage_chp_gp8"/>
    <property type="match status" value="1"/>
</dbReference>
<reference evidence="1 2" key="1">
    <citation type="submission" date="2018-05" db="EMBL/GenBank/DDBJ databases">
        <title>Complete Genome Sequence of the Nonylphenol-Degrading Bacterium Sphingobium amiense DSM 16289T.</title>
        <authorList>
            <person name="Ootsuka M."/>
            <person name="Nishizawa T."/>
            <person name="Ohta H."/>
        </authorList>
    </citation>
    <scope>NUCLEOTIDE SEQUENCE [LARGE SCALE GENOMIC DNA]</scope>
    <source>
        <strain evidence="1 2">DSM 16289</strain>
    </source>
</reference>
<evidence type="ECO:0000313" key="1">
    <source>
        <dbReference type="EMBL" id="BBD96818.1"/>
    </source>
</evidence>